<proteinExistence type="predicted"/>
<evidence type="ECO:0000313" key="1">
    <source>
        <dbReference type="EMBL" id="ORW20786.1"/>
    </source>
</evidence>
<dbReference type="AlphaFoldDB" id="A0A0F5ND88"/>
<dbReference type="SUPFAM" id="SSF50475">
    <property type="entry name" value="FMN-binding split barrel"/>
    <property type="match status" value="1"/>
</dbReference>
<dbReference type="OrthoDB" id="3212118at2"/>
<dbReference type="EMBL" id="LQPH01000129">
    <property type="protein sequence ID" value="ORW20786.1"/>
    <property type="molecule type" value="Genomic_DNA"/>
</dbReference>
<keyword evidence="2" id="KW-1185">Reference proteome</keyword>
<dbReference type="InterPro" id="IPR024747">
    <property type="entry name" value="Pyridox_Oxase-rel"/>
</dbReference>
<accession>A0A0F5ND88</accession>
<gene>
    <name evidence="1" type="ORF">AWC17_07245</name>
</gene>
<organism evidence="1 2">
    <name type="scientific">Mycobacterium nebraskense</name>
    <dbReference type="NCBI Taxonomy" id="244292"/>
    <lineage>
        <taxon>Bacteria</taxon>
        <taxon>Bacillati</taxon>
        <taxon>Actinomycetota</taxon>
        <taxon>Actinomycetes</taxon>
        <taxon>Mycobacteriales</taxon>
        <taxon>Mycobacteriaceae</taxon>
        <taxon>Mycobacterium</taxon>
    </lineage>
</organism>
<reference evidence="1 2" key="1">
    <citation type="submission" date="2016-01" db="EMBL/GenBank/DDBJ databases">
        <title>The new phylogeny of the genus Mycobacterium.</title>
        <authorList>
            <person name="Tarcisio F."/>
            <person name="Conor M."/>
            <person name="Antonella G."/>
            <person name="Elisabetta G."/>
            <person name="Giulia F.S."/>
            <person name="Sara T."/>
            <person name="Anna F."/>
            <person name="Clotilde B."/>
            <person name="Roberto B."/>
            <person name="Veronica D.S."/>
            <person name="Fabio R."/>
            <person name="Monica P."/>
            <person name="Olivier J."/>
            <person name="Enrico T."/>
            <person name="Nicola S."/>
        </authorList>
    </citation>
    <scope>NUCLEOTIDE SEQUENCE [LARGE SCALE GENOMIC DNA]</scope>
    <source>
        <strain evidence="1 2">DSM 44803</strain>
    </source>
</reference>
<sequence length="148" mass="16465">MRADENRIVTQRELEDLSPDECFRLLAAAHVGRLVYQDDLGPLAVPVNYAMAGHNIVFRVEGGAKQAAMQQPMVAFEVDHVEEDQESAWSVLVRGVGAEVDLERVPALLRAMDGDFPKPWVVGIHNVWLQIVPQTVTGRRLGAVRPSW</sequence>
<evidence type="ECO:0000313" key="2">
    <source>
        <dbReference type="Proteomes" id="UP000193781"/>
    </source>
</evidence>
<comment type="caution">
    <text evidence="1">The sequence shown here is derived from an EMBL/GenBank/DDBJ whole genome shotgun (WGS) entry which is preliminary data.</text>
</comment>
<dbReference type="InterPro" id="IPR012349">
    <property type="entry name" value="Split_barrel_FMN-bd"/>
</dbReference>
<name>A0A0F5ND88_9MYCO</name>
<dbReference type="Proteomes" id="UP000193781">
    <property type="component" value="Unassembled WGS sequence"/>
</dbReference>
<dbReference type="Pfam" id="PF12900">
    <property type="entry name" value="Pyridox_ox_2"/>
    <property type="match status" value="1"/>
</dbReference>
<dbReference type="Gene3D" id="2.30.110.10">
    <property type="entry name" value="Electron Transport, Fmn-binding Protein, Chain A"/>
    <property type="match status" value="1"/>
</dbReference>
<dbReference type="STRING" id="244292.ABW17_27940"/>
<protein>
    <submittedName>
        <fullName evidence="1">Pyridoxamine 5'-phosphate oxidase</fullName>
    </submittedName>
</protein>